<protein>
    <recommendedName>
        <fullName evidence="4">Major facilitator superfamily (MFS) profile domain-containing protein</fullName>
    </recommendedName>
</protein>
<gene>
    <name evidence="2" type="ORF">SNEC2469_LOCUS10770</name>
</gene>
<feature type="transmembrane region" description="Helical" evidence="1">
    <location>
        <begin position="105"/>
        <end position="125"/>
    </location>
</feature>
<dbReference type="Proteomes" id="UP000601435">
    <property type="component" value="Unassembled WGS sequence"/>
</dbReference>
<keyword evidence="1" id="KW-1133">Transmembrane helix</keyword>
<feature type="non-terminal residue" evidence="2">
    <location>
        <position position="1"/>
    </location>
</feature>
<dbReference type="OrthoDB" id="428757at2759"/>
<evidence type="ECO:0000256" key="1">
    <source>
        <dbReference type="SAM" id="Phobius"/>
    </source>
</evidence>
<comment type="caution">
    <text evidence="2">The sequence shown here is derived from an EMBL/GenBank/DDBJ whole genome shotgun (WGS) entry which is preliminary data.</text>
</comment>
<feature type="non-terminal residue" evidence="2">
    <location>
        <position position="162"/>
    </location>
</feature>
<sequence length="162" mass="17287">EPLQPAFSARIWFFGLGVLLNVLLSGALILGCTPFQDALVRRYGYSTADATTIWGNGFQILVMGTALTSPMLDVIGPRWFAAIGLSSECVGLGVLAHTASYDHAVLILSFAYGLVGLGGNMLMLSSMPFCQLFRRSSTAASIMMGAYQAAGFVFMLLTLEAF</sequence>
<evidence type="ECO:0000313" key="2">
    <source>
        <dbReference type="EMBL" id="CAE7394826.1"/>
    </source>
</evidence>
<evidence type="ECO:0008006" key="4">
    <source>
        <dbReference type="Google" id="ProtNLM"/>
    </source>
</evidence>
<feature type="transmembrane region" description="Helical" evidence="1">
    <location>
        <begin position="12"/>
        <end position="32"/>
    </location>
</feature>
<organism evidence="2 3">
    <name type="scientific">Symbiodinium necroappetens</name>
    <dbReference type="NCBI Taxonomy" id="1628268"/>
    <lineage>
        <taxon>Eukaryota</taxon>
        <taxon>Sar</taxon>
        <taxon>Alveolata</taxon>
        <taxon>Dinophyceae</taxon>
        <taxon>Suessiales</taxon>
        <taxon>Symbiodiniaceae</taxon>
        <taxon>Symbiodinium</taxon>
    </lineage>
</organism>
<proteinExistence type="predicted"/>
<keyword evidence="1" id="KW-0812">Transmembrane</keyword>
<reference evidence="2" key="1">
    <citation type="submission" date="2021-02" db="EMBL/GenBank/DDBJ databases">
        <authorList>
            <person name="Dougan E. K."/>
            <person name="Rhodes N."/>
            <person name="Thang M."/>
            <person name="Chan C."/>
        </authorList>
    </citation>
    <scope>NUCLEOTIDE SEQUENCE</scope>
</reference>
<keyword evidence="3" id="KW-1185">Reference proteome</keyword>
<dbReference type="AlphaFoldDB" id="A0A812QMQ0"/>
<feature type="transmembrane region" description="Helical" evidence="1">
    <location>
        <begin position="137"/>
        <end position="159"/>
    </location>
</feature>
<accession>A0A812QMQ0</accession>
<dbReference type="InterPro" id="IPR036259">
    <property type="entry name" value="MFS_trans_sf"/>
</dbReference>
<evidence type="ECO:0000313" key="3">
    <source>
        <dbReference type="Proteomes" id="UP000601435"/>
    </source>
</evidence>
<dbReference type="EMBL" id="CAJNJA010017127">
    <property type="protein sequence ID" value="CAE7394826.1"/>
    <property type="molecule type" value="Genomic_DNA"/>
</dbReference>
<dbReference type="SUPFAM" id="SSF103473">
    <property type="entry name" value="MFS general substrate transporter"/>
    <property type="match status" value="1"/>
</dbReference>
<keyword evidence="1" id="KW-0472">Membrane</keyword>
<name>A0A812QMQ0_9DINO</name>